<comment type="subcellular location">
    <subcellularLocation>
        <location evidence="1">Cell envelope</location>
    </subcellularLocation>
</comment>
<feature type="signal peptide" evidence="5">
    <location>
        <begin position="1"/>
        <end position="27"/>
    </location>
</feature>
<evidence type="ECO:0000256" key="1">
    <source>
        <dbReference type="ARBA" id="ARBA00004196"/>
    </source>
</evidence>
<evidence type="ECO:0000259" key="6">
    <source>
        <dbReference type="Pfam" id="PF13407"/>
    </source>
</evidence>
<feature type="domain" description="Periplasmic binding protein" evidence="6">
    <location>
        <begin position="50"/>
        <end position="302"/>
    </location>
</feature>
<evidence type="ECO:0000256" key="3">
    <source>
        <dbReference type="ARBA" id="ARBA00022729"/>
    </source>
</evidence>
<sequence length="317" mass="32650">MKKKVLKFFSLLLVMFLLGACSLNSPADSDSSSGNEGNGEGGDSSETKTIGLSVSTLNNPFFVTLRDGAEAKAKELGLEITTADAQDDPAKQVSDIEDLIQQGVDLLIINPTDSAAIVSAIESANNANIPVITVDRSAEGGEVVAHIASDNVAGGKMAGELIVEKLGGSGKVVELEGIPGSSAARERGQGFNEAVGAADGIEVVAKQTANFDRAEGLSVMENIIQSTPDFQAVFAHNDEMALGAIEALQAAGMTDVIVVGFDATDDAVAAVGEGRMLATVAQKPEQIGAMGVETAQKVLSGESVEDFIPVELELVTE</sequence>
<dbReference type="AlphaFoldDB" id="A0A285CJF1"/>
<dbReference type="Proteomes" id="UP000219546">
    <property type="component" value="Unassembled WGS sequence"/>
</dbReference>
<evidence type="ECO:0000256" key="4">
    <source>
        <dbReference type="SAM" id="MobiDB-lite"/>
    </source>
</evidence>
<dbReference type="GO" id="GO:0030246">
    <property type="term" value="F:carbohydrate binding"/>
    <property type="evidence" value="ECO:0007669"/>
    <property type="project" value="UniProtKB-ARBA"/>
</dbReference>
<comment type="similarity">
    <text evidence="2">Belongs to the bacterial solute-binding protein 2 family.</text>
</comment>
<evidence type="ECO:0000256" key="5">
    <source>
        <dbReference type="SAM" id="SignalP"/>
    </source>
</evidence>
<dbReference type="Pfam" id="PF13407">
    <property type="entry name" value="Peripla_BP_4"/>
    <property type="match status" value="1"/>
</dbReference>
<proteinExistence type="inferred from homology"/>
<feature type="region of interest" description="Disordered" evidence="4">
    <location>
        <begin position="25"/>
        <end position="48"/>
    </location>
</feature>
<protein>
    <submittedName>
        <fullName evidence="7">Ribose-binding protein</fullName>
    </submittedName>
</protein>
<feature type="chain" id="PRO_5038579350" evidence="5">
    <location>
        <begin position="28"/>
        <end position="317"/>
    </location>
</feature>
<evidence type="ECO:0000313" key="8">
    <source>
        <dbReference type="Proteomes" id="UP000219546"/>
    </source>
</evidence>
<organism evidence="7 8">
    <name type="scientific">Bacillus oleivorans</name>
    <dbReference type="NCBI Taxonomy" id="1448271"/>
    <lineage>
        <taxon>Bacteria</taxon>
        <taxon>Bacillati</taxon>
        <taxon>Bacillota</taxon>
        <taxon>Bacilli</taxon>
        <taxon>Bacillales</taxon>
        <taxon>Bacillaceae</taxon>
        <taxon>Bacillus</taxon>
    </lineage>
</organism>
<dbReference type="OrthoDB" id="9814427at2"/>
<dbReference type="NCBIfam" id="NF007936">
    <property type="entry name" value="PRK10653.1"/>
    <property type="match status" value="1"/>
</dbReference>
<dbReference type="InterPro" id="IPR025997">
    <property type="entry name" value="SBP_2_dom"/>
</dbReference>
<dbReference type="PANTHER" id="PTHR46847">
    <property type="entry name" value="D-ALLOSE-BINDING PERIPLASMIC PROTEIN-RELATED"/>
    <property type="match status" value="1"/>
</dbReference>
<dbReference type="PROSITE" id="PS51257">
    <property type="entry name" value="PROKAR_LIPOPROTEIN"/>
    <property type="match status" value="1"/>
</dbReference>
<name>A0A285CJF1_9BACI</name>
<reference evidence="7 8" key="1">
    <citation type="submission" date="2017-08" db="EMBL/GenBank/DDBJ databases">
        <authorList>
            <person name="de Groot N.N."/>
        </authorList>
    </citation>
    <scope>NUCLEOTIDE SEQUENCE [LARGE SCALE GENOMIC DNA]</scope>
    <source>
        <strain evidence="7 8">JC228</strain>
    </source>
</reference>
<dbReference type="RefSeq" id="WP_097156969.1">
    <property type="nucleotide sequence ID" value="NZ_JBEPMQ010000003.1"/>
</dbReference>
<dbReference type="CDD" id="cd06323">
    <property type="entry name" value="PBP1_ribose_binding"/>
    <property type="match status" value="1"/>
</dbReference>
<evidence type="ECO:0000313" key="7">
    <source>
        <dbReference type="EMBL" id="SNX67148.1"/>
    </source>
</evidence>
<dbReference type="EMBL" id="OAOP01000001">
    <property type="protein sequence ID" value="SNX67148.1"/>
    <property type="molecule type" value="Genomic_DNA"/>
</dbReference>
<accession>A0A285CJF1</accession>
<dbReference type="PANTHER" id="PTHR46847:SF1">
    <property type="entry name" value="D-ALLOSE-BINDING PERIPLASMIC PROTEIN-RELATED"/>
    <property type="match status" value="1"/>
</dbReference>
<evidence type="ECO:0000256" key="2">
    <source>
        <dbReference type="ARBA" id="ARBA00007639"/>
    </source>
</evidence>
<keyword evidence="3 5" id="KW-0732">Signal</keyword>
<dbReference type="Gene3D" id="3.40.50.2300">
    <property type="match status" value="2"/>
</dbReference>
<gene>
    <name evidence="7" type="ORF">SAMN05877753_101464</name>
</gene>
<dbReference type="InterPro" id="IPR028082">
    <property type="entry name" value="Peripla_BP_I"/>
</dbReference>
<dbReference type="GO" id="GO:0030313">
    <property type="term" value="C:cell envelope"/>
    <property type="evidence" value="ECO:0007669"/>
    <property type="project" value="UniProtKB-SubCell"/>
</dbReference>
<dbReference type="SUPFAM" id="SSF53822">
    <property type="entry name" value="Periplasmic binding protein-like I"/>
    <property type="match status" value="1"/>
</dbReference>
<keyword evidence="8" id="KW-1185">Reference proteome</keyword>